<dbReference type="EMBL" id="KN818254">
    <property type="protein sequence ID" value="KIL63944.1"/>
    <property type="molecule type" value="Genomic_DNA"/>
</dbReference>
<sequence>MHRSVLLDAIEELPLPSLVEQQEDLPTWLTNEVTVHNTADPEDGSLRFGAQSRFVSTMPYTWSPLPTRGSAAFTQSLTSAIYSSLMSSGSSTTSSKSQCSFLQVKWTDWGPPISRWFQVKAIQAQFITSFGQRCAFLFPNPRDRRKTMVSVVDFNPHNLRRNAEMEMRLRGGEGEDNGGNGNNEEGKEEEEEDELELLDHEGVFSEEVYMGLKGVVYHAPDEYDFNQLLMDEERLLGLKLDRKQNVESVKVLYFG</sequence>
<feature type="compositionally biased region" description="Acidic residues" evidence="1">
    <location>
        <begin position="186"/>
        <end position="195"/>
    </location>
</feature>
<dbReference type="AlphaFoldDB" id="A0A0C2TB44"/>
<keyword evidence="3" id="KW-1185">Reference proteome</keyword>
<feature type="region of interest" description="Disordered" evidence="1">
    <location>
        <begin position="167"/>
        <end position="195"/>
    </location>
</feature>
<evidence type="ECO:0000256" key="1">
    <source>
        <dbReference type="SAM" id="MobiDB-lite"/>
    </source>
</evidence>
<evidence type="ECO:0000313" key="2">
    <source>
        <dbReference type="EMBL" id="KIL63944.1"/>
    </source>
</evidence>
<dbReference type="InParanoid" id="A0A0C2TB44"/>
<dbReference type="OrthoDB" id="2751409at2759"/>
<reference evidence="2 3" key="1">
    <citation type="submission" date="2014-04" db="EMBL/GenBank/DDBJ databases">
        <title>Evolutionary Origins and Diversification of the Mycorrhizal Mutualists.</title>
        <authorList>
            <consortium name="DOE Joint Genome Institute"/>
            <consortium name="Mycorrhizal Genomics Consortium"/>
            <person name="Kohler A."/>
            <person name="Kuo A."/>
            <person name="Nagy L.G."/>
            <person name="Floudas D."/>
            <person name="Copeland A."/>
            <person name="Barry K.W."/>
            <person name="Cichocki N."/>
            <person name="Veneault-Fourrey C."/>
            <person name="LaButti K."/>
            <person name="Lindquist E.A."/>
            <person name="Lipzen A."/>
            <person name="Lundell T."/>
            <person name="Morin E."/>
            <person name="Murat C."/>
            <person name="Riley R."/>
            <person name="Ohm R."/>
            <person name="Sun H."/>
            <person name="Tunlid A."/>
            <person name="Henrissat B."/>
            <person name="Grigoriev I.V."/>
            <person name="Hibbett D.S."/>
            <person name="Martin F."/>
        </authorList>
    </citation>
    <scope>NUCLEOTIDE SEQUENCE [LARGE SCALE GENOMIC DNA]</scope>
    <source>
        <strain evidence="2 3">Koide BX008</strain>
    </source>
</reference>
<name>A0A0C2TB44_AMAMK</name>
<dbReference type="STRING" id="946122.A0A0C2TB44"/>
<gene>
    <name evidence="2" type="ORF">M378DRAFT_11846</name>
</gene>
<organism evidence="2 3">
    <name type="scientific">Amanita muscaria (strain Koide BX008)</name>
    <dbReference type="NCBI Taxonomy" id="946122"/>
    <lineage>
        <taxon>Eukaryota</taxon>
        <taxon>Fungi</taxon>
        <taxon>Dikarya</taxon>
        <taxon>Basidiomycota</taxon>
        <taxon>Agaricomycotina</taxon>
        <taxon>Agaricomycetes</taxon>
        <taxon>Agaricomycetidae</taxon>
        <taxon>Agaricales</taxon>
        <taxon>Pluteineae</taxon>
        <taxon>Amanitaceae</taxon>
        <taxon>Amanita</taxon>
    </lineage>
</organism>
<evidence type="ECO:0000313" key="3">
    <source>
        <dbReference type="Proteomes" id="UP000054549"/>
    </source>
</evidence>
<proteinExistence type="predicted"/>
<protein>
    <submittedName>
        <fullName evidence="2">Uncharacterized protein</fullName>
    </submittedName>
</protein>
<dbReference type="HOGENOM" id="CLU_1160851_0_0_1"/>
<accession>A0A0C2TB44</accession>
<dbReference type="Proteomes" id="UP000054549">
    <property type="component" value="Unassembled WGS sequence"/>
</dbReference>